<dbReference type="AlphaFoldDB" id="A0A927AV57"/>
<comment type="caution">
    <text evidence="1">The sequence shown here is derived from an EMBL/GenBank/DDBJ whole genome shotgun (WGS) entry which is preliminary data.</text>
</comment>
<dbReference type="PROSITE" id="PS51257">
    <property type="entry name" value="PROKAR_LIPOPROTEIN"/>
    <property type="match status" value="1"/>
</dbReference>
<reference evidence="1" key="1">
    <citation type="submission" date="2020-09" db="EMBL/GenBank/DDBJ databases">
        <authorList>
            <person name="Kim M.K."/>
        </authorList>
    </citation>
    <scope>NUCLEOTIDE SEQUENCE</scope>
    <source>
        <strain evidence="1">BT702</strain>
    </source>
</reference>
<name>A0A927AV57_9BACT</name>
<evidence type="ECO:0000313" key="1">
    <source>
        <dbReference type="EMBL" id="MBD2705003.1"/>
    </source>
</evidence>
<dbReference type="EMBL" id="JACWZY010000042">
    <property type="protein sequence ID" value="MBD2705003.1"/>
    <property type="molecule type" value="Genomic_DNA"/>
</dbReference>
<sequence length="385" mass="44246">MKTYSLFPLVVIVLFISCSSNDDKRPNFNEKFKIIIFDTVAVPIKGKLITAVDHNNKNGDILLCDLANIDTIYLANKKGYVKKKVSLLGQDANRLGSAIFNIGFLGSDTIVVNSERGFFYYNLSWELQRSILDKTTLLSYGAGIIPRIRQFKEKGKVFLIQHLKPSFEGPINSEHGYNNYKSITIYDINNKSHKFIAGYEKESIFQKEKMYFGSPLNFFDIDKNSRLQVIHNPDLNLYEYDIEKPNNPYLVTKLYPAFFQLNIKYGLNENIESKYDDQIINSQFVDLNCFDRFTFLTYRTGIPVDIYKEVKSSSELPELFKAHMKYYVLLLKDGKQVCADILLPKGVSGIAFIKSSDDILLNTNPMITETESSSIFYRAKLVRIK</sequence>
<evidence type="ECO:0000313" key="2">
    <source>
        <dbReference type="Proteomes" id="UP000598820"/>
    </source>
</evidence>
<proteinExistence type="predicted"/>
<accession>A0A927AV57</accession>
<dbReference type="Proteomes" id="UP000598820">
    <property type="component" value="Unassembled WGS sequence"/>
</dbReference>
<organism evidence="1 2">
    <name type="scientific">Spirosoma profusum</name>
    <dbReference type="NCBI Taxonomy" id="2771354"/>
    <lineage>
        <taxon>Bacteria</taxon>
        <taxon>Pseudomonadati</taxon>
        <taxon>Bacteroidota</taxon>
        <taxon>Cytophagia</taxon>
        <taxon>Cytophagales</taxon>
        <taxon>Cytophagaceae</taxon>
        <taxon>Spirosoma</taxon>
    </lineage>
</organism>
<gene>
    <name evidence="1" type="ORF">IC229_30520</name>
</gene>
<dbReference type="RefSeq" id="WP_190892040.1">
    <property type="nucleotide sequence ID" value="NZ_JACWZY010000042.1"/>
</dbReference>
<evidence type="ECO:0008006" key="3">
    <source>
        <dbReference type="Google" id="ProtNLM"/>
    </source>
</evidence>
<keyword evidence="2" id="KW-1185">Reference proteome</keyword>
<protein>
    <recommendedName>
        <fullName evidence="3">DUF4221 domain-containing protein</fullName>
    </recommendedName>
</protein>